<evidence type="ECO:0000313" key="8">
    <source>
        <dbReference type="Proteomes" id="UP000663870"/>
    </source>
</evidence>
<dbReference type="AlphaFoldDB" id="A0A814XIA6"/>
<dbReference type="Proteomes" id="UP000663823">
    <property type="component" value="Unassembled WGS sequence"/>
</dbReference>
<evidence type="ECO:0000313" key="2">
    <source>
        <dbReference type="EMBL" id="CAF1163031.1"/>
    </source>
</evidence>
<evidence type="ECO:0000313" key="4">
    <source>
        <dbReference type="EMBL" id="CAF1218321.1"/>
    </source>
</evidence>
<evidence type="ECO:0000256" key="1">
    <source>
        <dbReference type="SAM" id="Phobius"/>
    </source>
</evidence>
<dbReference type="OrthoDB" id="2020799at2759"/>
<dbReference type="PANTHER" id="PTHR31497:SF0">
    <property type="entry name" value="AUTOCRINE PROLIFERATION REPRESSOR PROTEIN A"/>
    <property type="match status" value="1"/>
</dbReference>
<dbReference type="Proteomes" id="UP000663874">
    <property type="component" value="Unassembled WGS sequence"/>
</dbReference>
<dbReference type="Proteomes" id="UP000663870">
    <property type="component" value="Unassembled WGS sequence"/>
</dbReference>
<name>A0A814XIA6_9BILA</name>
<dbReference type="PIRSF" id="PIRSF014728">
    <property type="entry name" value="PqaA"/>
    <property type="match status" value="1"/>
</dbReference>
<keyword evidence="1" id="KW-0472">Membrane</keyword>
<proteinExistence type="predicted"/>
<evidence type="ECO:0000313" key="3">
    <source>
        <dbReference type="EMBL" id="CAF1175254.1"/>
    </source>
</evidence>
<keyword evidence="1" id="KW-1133">Transmembrane helix</keyword>
<dbReference type="Proteomes" id="UP000663854">
    <property type="component" value="Unassembled WGS sequence"/>
</dbReference>
<evidence type="ECO:0000313" key="9">
    <source>
        <dbReference type="Proteomes" id="UP000663889"/>
    </source>
</evidence>
<dbReference type="Proteomes" id="UP000663882">
    <property type="component" value="Unassembled WGS sequence"/>
</dbReference>
<dbReference type="Pfam" id="PF10142">
    <property type="entry name" value="PhoPQ_related"/>
    <property type="match status" value="1"/>
</dbReference>
<dbReference type="SUPFAM" id="SSF53474">
    <property type="entry name" value="alpha/beta-Hydrolases"/>
    <property type="match status" value="1"/>
</dbReference>
<comment type="caution">
    <text evidence="4">The sequence shown here is derived from an EMBL/GenBank/DDBJ whole genome shotgun (WGS) entry which is preliminary data.</text>
</comment>
<organism evidence="4 9">
    <name type="scientific">Rotaria sordida</name>
    <dbReference type="NCBI Taxonomy" id="392033"/>
    <lineage>
        <taxon>Eukaryota</taxon>
        <taxon>Metazoa</taxon>
        <taxon>Spiralia</taxon>
        <taxon>Gnathifera</taxon>
        <taxon>Rotifera</taxon>
        <taxon>Eurotatoria</taxon>
        <taxon>Bdelloidea</taxon>
        <taxon>Philodinida</taxon>
        <taxon>Philodinidae</taxon>
        <taxon>Rotaria</taxon>
    </lineage>
</organism>
<dbReference type="EMBL" id="CAJNOU010001535">
    <property type="protein sequence ID" value="CAF1218321.1"/>
    <property type="molecule type" value="Genomic_DNA"/>
</dbReference>
<feature type="transmembrane region" description="Helical" evidence="1">
    <location>
        <begin position="7"/>
        <end position="24"/>
    </location>
</feature>
<dbReference type="EMBL" id="CAJNOO010001595">
    <property type="protein sequence ID" value="CAF1175254.1"/>
    <property type="molecule type" value="Genomic_DNA"/>
</dbReference>
<keyword evidence="8" id="KW-1185">Reference proteome</keyword>
<dbReference type="EMBL" id="CAJNOL010001749">
    <property type="protein sequence ID" value="CAF1413926.1"/>
    <property type="molecule type" value="Genomic_DNA"/>
</dbReference>
<dbReference type="EMBL" id="CAJOAX010003623">
    <property type="protein sequence ID" value="CAF3864578.1"/>
    <property type="molecule type" value="Genomic_DNA"/>
</dbReference>
<evidence type="ECO:0008006" key="10">
    <source>
        <dbReference type="Google" id="ProtNLM"/>
    </source>
</evidence>
<dbReference type="EMBL" id="CAJOBE010002002">
    <property type="protein sequence ID" value="CAF3791532.1"/>
    <property type="molecule type" value="Genomic_DNA"/>
</dbReference>
<evidence type="ECO:0000313" key="5">
    <source>
        <dbReference type="EMBL" id="CAF1413926.1"/>
    </source>
</evidence>
<protein>
    <recommendedName>
        <fullName evidence="10">Autocrine proliferation repressor A-like</fullName>
    </recommendedName>
</protein>
<dbReference type="Gene3D" id="3.40.50.1820">
    <property type="entry name" value="alpha/beta hydrolase"/>
    <property type="match status" value="1"/>
</dbReference>
<dbReference type="InterPro" id="IPR029058">
    <property type="entry name" value="AB_hydrolase_fold"/>
</dbReference>
<dbReference type="InterPro" id="IPR009199">
    <property type="entry name" value="PhoPQ-act_pathogen-rel_PqaA"/>
</dbReference>
<dbReference type="Proteomes" id="UP000663889">
    <property type="component" value="Unassembled WGS sequence"/>
</dbReference>
<gene>
    <name evidence="6" type="ORF">FNK824_LOCUS14470</name>
    <name evidence="5" type="ORF">JXQ802_LOCUS35444</name>
    <name evidence="7" type="ORF">OTI717_LOCUS21881</name>
    <name evidence="2" type="ORF">PYM288_LOCUS22850</name>
    <name evidence="3" type="ORF">RFH988_LOCUS23202</name>
    <name evidence="4" type="ORF">SEV965_LOCUS22044</name>
</gene>
<dbReference type="EMBL" id="CAJNOH010001009">
    <property type="protein sequence ID" value="CAF1163031.1"/>
    <property type="molecule type" value="Genomic_DNA"/>
</dbReference>
<keyword evidence="1" id="KW-0812">Transmembrane</keyword>
<sequence>MHQSCSFITILNIVTIILFIIIASQSTPLDDYVRAQDPHFGWSLIQTYDEQDYKLYILNFTSQKWYDETFSSRPIWWHYLCVIVPHKLTRPNTGFMLIDQGSNTDRIPQPQDDFVALTSMVAVGTGSIAVDLQDIPNEPIYFPADPTNRSRHEDSLIAWTWRAFVDNSSNLYAPINVPMTKASYRAMDAVQQFTDNQNITTPKTFVIAGASKRGWATWLTAAVDNERVIAAVPIVMDILNLQTNLHHHYRSLVGWTFAFHDYFNLNITQYIDSEMMTKMAEIIDPYYYLDRYAKMKILQIQSTGDEFFLLDNEAAFWNKLQITTGGTYLRRIPNAEHTCIGHIISLFFTMRSFYLSIYDNQPLPKFQWIKSSNNTHGYIRATVDFSVGPKPINALGYRARTLNDKRRDFRLLIANPNNPSKSMANPVFWFTTDLVIEAETNTTIVYSLTIENPKDGWEGFLIQVNFPGPDGTALELTTETQIIPDTYPTSDCHDTQCWGTLV</sequence>
<evidence type="ECO:0000313" key="6">
    <source>
        <dbReference type="EMBL" id="CAF3791532.1"/>
    </source>
</evidence>
<dbReference type="PANTHER" id="PTHR31497">
    <property type="entry name" value="AUTOCRINE PROLIFERATION REPRESSOR PROTEIN A"/>
    <property type="match status" value="1"/>
</dbReference>
<accession>A0A814XIA6</accession>
<evidence type="ECO:0000313" key="7">
    <source>
        <dbReference type="EMBL" id="CAF3864578.1"/>
    </source>
</evidence>
<reference evidence="4" key="1">
    <citation type="submission" date="2021-02" db="EMBL/GenBank/DDBJ databases">
        <authorList>
            <person name="Nowell W R."/>
        </authorList>
    </citation>
    <scope>NUCLEOTIDE SEQUENCE</scope>
</reference>